<dbReference type="GO" id="GO:0016833">
    <property type="term" value="F:oxo-acid-lyase activity"/>
    <property type="evidence" value="ECO:0007669"/>
    <property type="project" value="UniProtKB-ARBA"/>
</dbReference>
<reference evidence="1" key="1">
    <citation type="submission" date="2019-09" db="EMBL/GenBank/DDBJ databases">
        <authorList>
            <person name="Teo W.F.A."/>
            <person name="Duangmal K."/>
        </authorList>
    </citation>
    <scope>NUCLEOTIDE SEQUENCE [LARGE SCALE GENOMIC DNA]</scope>
    <source>
        <strain evidence="1">K81G1</strain>
    </source>
</reference>
<dbReference type="CDD" id="cd00377">
    <property type="entry name" value="ICL_PEPM"/>
    <property type="match status" value="1"/>
</dbReference>
<dbReference type="Pfam" id="PF13714">
    <property type="entry name" value="PEP_mutase"/>
    <property type="match status" value="1"/>
</dbReference>
<dbReference type="Gene3D" id="3.20.20.60">
    <property type="entry name" value="Phosphoenolpyruvate-binding domains"/>
    <property type="match status" value="1"/>
</dbReference>
<dbReference type="InterPro" id="IPR040442">
    <property type="entry name" value="Pyrv_kinase-like_dom_sf"/>
</dbReference>
<dbReference type="Proteomes" id="UP000319769">
    <property type="component" value="Unassembled WGS sequence"/>
</dbReference>
<evidence type="ECO:0000313" key="1">
    <source>
        <dbReference type="EMBL" id="KAA9159054.1"/>
    </source>
</evidence>
<dbReference type="InterPro" id="IPR039556">
    <property type="entry name" value="ICL/PEPM"/>
</dbReference>
<dbReference type="InterPro" id="IPR015813">
    <property type="entry name" value="Pyrv/PenolPyrv_kinase-like_dom"/>
</dbReference>
<dbReference type="AlphaFoldDB" id="A0A5N0UYY0"/>
<sequence>MTSPGARLRAAMNDQTPLLLPGVHDALSARLAERSGFSVGYLSGSATAMSLLGLPDIGLLTGSQIVEQTRRVTAACELALVVDADTGFGNAVNTAYTVRELESAGAAGIQLEDQTFPKRCGHFAGKSVVPVEEMLEKLSAAVEARRDEDLVIIARTDARAVADLTEAIDRGLRYAEAGADVIFVEAPRNEAELREIPAKIGVPTLVNVVEGGKTPQLPLADYAEMGFRIVLYPTAAVRTVARGLGTLYEHLRETGTTEGADVGMVAFAERNEITGFADYEELAARAAGR</sequence>
<dbReference type="EMBL" id="VMNW02000031">
    <property type="protein sequence ID" value="KAA9159054.1"/>
    <property type="molecule type" value="Genomic_DNA"/>
</dbReference>
<comment type="caution">
    <text evidence="1">The sequence shown here is derived from an EMBL/GenBank/DDBJ whole genome shotgun (WGS) entry which is preliminary data.</text>
</comment>
<dbReference type="SUPFAM" id="SSF51621">
    <property type="entry name" value="Phosphoenolpyruvate/pyruvate domain"/>
    <property type="match status" value="1"/>
</dbReference>
<dbReference type="PANTHER" id="PTHR42905">
    <property type="entry name" value="PHOSPHOENOLPYRUVATE CARBOXYLASE"/>
    <property type="match status" value="1"/>
</dbReference>
<keyword evidence="2" id="KW-1185">Reference proteome</keyword>
<dbReference type="OrthoDB" id="9771433at2"/>
<evidence type="ECO:0000313" key="2">
    <source>
        <dbReference type="Proteomes" id="UP000319769"/>
    </source>
</evidence>
<organism evidence="1 2">
    <name type="scientific">Amycolatopsis acidicola</name>
    <dbReference type="NCBI Taxonomy" id="2596893"/>
    <lineage>
        <taxon>Bacteria</taxon>
        <taxon>Bacillati</taxon>
        <taxon>Actinomycetota</taxon>
        <taxon>Actinomycetes</taxon>
        <taxon>Pseudonocardiales</taxon>
        <taxon>Pseudonocardiaceae</taxon>
        <taxon>Amycolatopsis</taxon>
    </lineage>
</organism>
<protein>
    <submittedName>
        <fullName evidence="1">Carboxyvinyl-carboxyphosphonate phosphorylmutase</fullName>
    </submittedName>
</protein>
<dbReference type="PANTHER" id="PTHR42905:SF5">
    <property type="entry name" value="CARBOXYVINYL-CARBOXYPHOSPHONATE PHOSPHORYLMUTASE, CHLOROPLASTIC"/>
    <property type="match status" value="1"/>
</dbReference>
<name>A0A5N0UYY0_9PSEU</name>
<gene>
    <name evidence="1" type="ORF">FPZ12_021115</name>
</gene>
<proteinExistence type="predicted"/>
<dbReference type="RefSeq" id="WP_144749164.1">
    <property type="nucleotide sequence ID" value="NZ_VMNW02000031.1"/>
</dbReference>
<accession>A0A5N0UYY0</accession>